<proteinExistence type="predicted"/>
<protein>
    <submittedName>
        <fullName evidence="1">Uncharacterized protein</fullName>
    </submittedName>
</protein>
<gene>
    <name evidence="1" type="ORF">MSAN_00680100</name>
</gene>
<name>A0A8H7DFN6_9AGAR</name>
<accession>A0A8H7DFN6</accession>
<organism evidence="1 2">
    <name type="scientific">Mycena sanguinolenta</name>
    <dbReference type="NCBI Taxonomy" id="230812"/>
    <lineage>
        <taxon>Eukaryota</taxon>
        <taxon>Fungi</taxon>
        <taxon>Dikarya</taxon>
        <taxon>Basidiomycota</taxon>
        <taxon>Agaricomycotina</taxon>
        <taxon>Agaricomycetes</taxon>
        <taxon>Agaricomycetidae</taxon>
        <taxon>Agaricales</taxon>
        <taxon>Marasmiineae</taxon>
        <taxon>Mycenaceae</taxon>
        <taxon>Mycena</taxon>
    </lineage>
</organism>
<dbReference type="OrthoDB" id="3357985at2759"/>
<sequence>MSADAETITNAPPPFDDPDADIVVRTLENEMFDVPQPVATNAETQQENVTQDGIPIIFLYDNQNQVCGKDVVDFLLSCCHPARLLSSKPVVPAGLLVSIIDAATRYRIDWAVNTALVDPHFLNTSPLLVFAHACHQGREAEAALAAKETLRFRLDQVPSDPALKLISGYQYHTLLAFHRRCAIAVETIALAENLTTWITAPTLSWFPASHHPCSSHGNLLVNSWNAKLGLPTWNFYYNNQILGHSTQQWWIKYMESTAAALVSRPHSSTVRDRARMDDSYVQASSCPDCLRRMGSFMGKFVPLFEQKIEEVIHQVSAFLICFANLGDK</sequence>
<reference evidence="1" key="1">
    <citation type="submission" date="2020-05" db="EMBL/GenBank/DDBJ databases">
        <title>Mycena genomes resolve the evolution of fungal bioluminescence.</title>
        <authorList>
            <person name="Tsai I.J."/>
        </authorList>
    </citation>
    <scope>NUCLEOTIDE SEQUENCE</scope>
    <source>
        <strain evidence="1">160909Yilan</strain>
    </source>
</reference>
<dbReference type="Proteomes" id="UP000623467">
    <property type="component" value="Unassembled WGS sequence"/>
</dbReference>
<evidence type="ECO:0000313" key="1">
    <source>
        <dbReference type="EMBL" id="KAF7370483.1"/>
    </source>
</evidence>
<dbReference type="EMBL" id="JACAZH010000004">
    <property type="protein sequence ID" value="KAF7370483.1"/>
    <property type="molecule type" value="Genomic_DNA"/>
</dbReference>
<comment type="caution">
    <text evidence="1">The sequence shown here is derived from an EMBL/GenBank/DDBJ whole genome shotgun (WGS) entry which is preliminary data.</text>
</comment>
<keyword evidence="2" id="KW-1185">Reference proteome</keyword>
<evidence type="ECO:0000313" key="2">
    <source>
        <dbReference type="Proteomes" id="UP000623467"/>
    </source>
</evidence>
<dbReference type="AlphaFoldDB" id="A0A8H7DFN6"/>